<name>A0ABR2CBQ5_9ROSI</name>
<dbReference type="InterPro" id="IPR052423">
    <property type="entry name" value="EMIR"/>
</dbReference>
<reference evidence="3 4" key="1">
    <citation type="journal article" date="2024" name="G3 (Bethesda)">
        <title>Genome assembly of Hibiscus sabdariffa L. provides insights into metabolisms of medicinal natural products.</title>
        <authorList>
            <person name="Kim T."/>
        </authorList>
    </citation>
    <scope>NUCLEOTIDE SEQUENCE [LARGE SCALE GENOMIC DNA]</scope>
    <source>
        <strain evidence="3">TK-2024</strain>
        <tissue evidence="3">Old leaves</tissue>
    </source>
</reference>
<gene>
    <name evidence="3" type="ORF">V6N12_032115</name>
</gene>
<feature type="region of interest" description="Disordered" evidence="1">
    <location>
        <begin position="319"/>
        <end position="363"/>
    </location>
</feature>
<keyword evidence="4" id="KW-1185">Reference proteome</keyword>
<organism evidence="3 4">
    <name type="scientific">Hibiscus sabdariffa</name>
    <name type="common">roselle</name>
    <dbReference type="NCBI Taxonomy" id="183260"/>
    <lineage>
        <taxon>Eukaryota</taxon>
        <taxon>Viridiplantae</taxon>
        <taxon>Streptophyta</taxon>
        <taxon>Embryophyta</taxon>
        <taxon>Tracheophyta</taxon>
        <taxon>Spermatophyta</taxon>
        <taxon>Magnoliopsida</taxon>
        <taxon>eudicotyledons</taxon>
        <taxon>Gunneridae</taxon>
        <taxon>Pentapetalae</taxon>
        <taxon>rosids</taxon>
        <taxon>malvids</taxon>
        <taxon>Malvales</taxon>
        <taxon>Malvaceae</taxon>
        <taxon>Malvoideae</taxon>
        <taxon>Hibiscus</taxon>
    </lineage>
</organism>
<dbReference type="Gene3D" id="1.10.287.110">
    <property type="entry name" value="DnaJ domain"/>
    <property type="match status" value="1"/>
</dbReference>
<feature type="domain" description="J" evidence="2">
    <location>
        <begin position="6"/>
        <end position="71"/>
    </location>
</feature>
<feature type="compositionally biased region" description="Polar residues" evidence="1">
    <location>
        <begin position="320"/>
        <end position="330"/>
    </location>
</feature>
<sequence length="462" mass="50932">MVKETEFYDILGVSPSATESEIKKAYYIKARQVHPDKNPNDPQAAEKFQVLGEAYQVLSDPTQRQAYDAHGKSGISTDAIIDPAAIFAMLFGSELFEEYIGQLAMASMASLDIFTEGEQFDAKKLQEKMRVVQKEREEKLAQLLKDRLNQYVQGSKEDFVKHAEAEVSRLSSAAYGVDMLNTIGYIYVRQAAKELGKKAIYLGVPFVAEWFRNKGHFIKSQVTAATGAIALLQLQEDMKKQLSAEGNYSEQELEEYMQSHKKLMIDSLWKLNVADIEATLSHVCQMVLLDNNCKKEELRARAKGLKTLGKIFQKVKPANGNESGPALTSDSKLDGIEPNSNGNSSSASTKTPTKEDLSHSPFTSQSPYVEAPNFVDAHFPRPTAPPAIICINIVGAAAAGKRTPAFGLLAVDVHSENDLLAVDARSENDLVSSCKNSMLAYGVCDSDMLRQVGESKRFKQLV</sequence>
<dbReference type="PROSITE" id="PS00636">
    <property type="entry name" value="DNAJ_1"/>
    <property type="match status" value="1"/>
</dbReference>
<dbReference type="PANTHER" id="PTHR44094:SF17">
    <property type="entry name" value="CHAPERONE PROTEIN DNAJ 10"/>
    <property type="match status" value="1"/>
</dbReference>
<evidence type="ECO:0000313" key="3">
    <source>
        <dbReference type="EMBL" id="KAK8516915.1"/>
    </source>
</evidence>
<dbReference type="PANTHER" id="PTHR44094">
    <property type="entry name" value="DNAJ HEAT SHOCK N-TERMINAL DOMAIN-CONTAINING PROTEIN"/>
    <property type="match status" value="1"/>
</dbReference>
<evidence type="ECO:0000256" key="1">
    <source>
        <dbReference type="SAM" id="MobiDB-lite"/>
    </source>
</evidence>
<evidence type="ECO:0000313" key="4">
    <source>
        <dbReference type="Proteomes" id="UP001472677"/>
    </source>
</evidence>
<dbReference type="SMART" id="SM00271">
    <property type="entry name" value="DnaJ"/>
    <property type="match status" value="1"/>
</dbReference>
<dbReference type="Proteomes" id="UP001472677">
    <property type="component" value="Unassembled WGS sequence"/>
</dbReference>
<dbReference type="SUPFAM" id="SSF46565">
    <property type="entry name" value="Chaperone J-domain"/>
    <property type="match status" value="1"/>
</dbReference>
<comment type="caution">
    <text evidence="3">The sequence shown here is derived from an EMBL/GenBank/DDBJ whole genome shotgun (WGS) entry which is preliminary data.</text>
</comment>
<evidence type="ECO:0000259" key="2">
    <source>
        <dbReference type="PROSITE" id="PS50076"/>
    </source>
</evidence>
<dbReference type="PROSITE" id="PS50076">
    <property type="entry name" value="DNAJ_2"/>
    <property type="match status" value="1"/>
</dbReference>
<protein>
    <recommendedName>
        <fullName evidence="2">J domain-containing protein</fullName>
    </recommendedName>
</protein>
<dbReference type="Pfam" id="PF14308">
    <property type="entry name" value="DnaJ-X"/>
    <property type="match status" value="1"/>
</dbReference>
<dbReference type="InterPro" id="IPR026894">
    <property type="entry name" value="DnaJ_X"/>
</dbReference>
<proteinExistence type="predicted"/>
<dbReference type="InterPro" id="IPR036869">
    <property type="entry name" value="J_dom_sf"/>
</dbReference>
<dbReference type="PRINTS" id="PR00625">
    <property type="entry name" value="JDOMAIN"/>
</dbReference>
<dbReference type="InterPro" id="IPR018253">
    <property type="entry name" value="DnaJ_domain_CS"/>
</dbReference>
<dbReference type="EMBL" id="JBBPBM010000056">
    <property type="protein sequence ID" value="KAK8516915.1"/>
    <property type="molecule type" value="Genomic_DNA"/>
</dbReference>
<dbReference type="CDD" id="cd06257">
    <property type="entry name" value="DnaJ"/>
    <property type="match status" value="1"/>
</dbReference>
<dbReference type="Pfam" id="PF00226">
    <property type="entry name" value="DnaJ"/>
    <property type="match status" value="1"/>
</dbReference>
<accession>A0ABR2CBQ5</accession>
<dbReference type="InterPro" id="IPR001623">
    <property type="entry name" value="DnaJ_domain"/>
</dbReference>
<feature type="compositionally biased region" description="Polar residues" evidence="1">
    <location>
        <begin position="338"/>
        <end position="351"/>
    </location>
</feature>